<dbReference type="SUPFAM" id="SSF51430">
    <property type="entry name" value="NAD(P)-linked oxidoreductase"/>
    <property type="match status" value="1"/>
</dbReference>
<dbReference type="EMBL" id="DVOG01000180">
    <property type="protein sequence ID" value="HIV04821.1"/>
    <property type="molecule type" value="Genomic_DNA"/>
</dbReference>
<evidence type="ECO:0000256" key="2">
    <source>
        <dbReference type="ARBA" id="ARBA00022857"/>
    </source>
</evidence>
<comment type="similarity">
    <text evidence="1">Belongs to the shaker potassium channel beta subunit family.</text>
</comment>
<feature type="domain" description="NADP-dependent oxidoreductase" evidence="4">
    <location>
        <begin position="15"/>
        <end position="315"/>
    </location>
</feature>
<evidence type="ECO:0000256" key="1">
    <source>
        <dbReference type="ARBA" id="ARBA00006515"/>
    </source>
</evidence>
<evidence type="ECO:0000256" key="3">
    <source>
        <dbReference type="ARBA" id="ARBA00023002"/>
    </source>
</evidence>
<dbReference type="Pfam" id="PF00248">
    <property type="entry name" value="Aldo_ket_red"/>
    <property type="match status" value="1"/>
</dbReference>
<gene>
    <name evidence="5" type="ORF">IAC75_06740</name>
</gene>
<name>A0A9D1NL26_9BACT</name>
<evidence type="ECO:0000313" key="5">
    <source>
        <dbReference type="EMBL" id="HIV04821.1"/>
    </source>
</evidence>
<dbReference type="GO" id="GO:0016491">
    <property type="term" value="F:oxidoreductase activity"/>
    <property type="evidence" value="ECO:0007669"/>
    <property type="project" value="UniProtKB-KW"/>
</dbReference>
<proteinExistence type="inferred from homology"/>
<dbReference type="GO" id="GO:0051596">
    <property type="term" value="P:methylglyoxal catabolic process"/>
    <property type="evidence" value="ECO:0007669"/>
    <property type="project" value="TreeGrafter"/>
</dbReference>
<keyword evidence="2" id="KW-0521">NADP</keyword>
<dbReference type="AlphaFoldDB" id="A0A9D1NL26"/>
<dbReference type="PANTHER" id="PTHR43150:SF4">
    <property type="entry name" value="L-GLYCERALDEHYDE 3-PHOSPHATE REDUCTASE"/>
    <property type="match status" value="1"/>
</dbReference>
<reference evidence="5" key="1">
    <citation type="submission" date="2020-10" db="EMBL/GenBank/DDBJ databases">
        <authorList>
            <person name="Gilroy R."/>
        </authorList>
    </citation>
    <scope>NUCLEOTIDE SEQUENCE</scope>
    <source>
        <strain evidence="5">10669</strain>
    </source>
</reference>
<dbReference type="Gene3D" id="3.20.20.100">
    <property type="entry name" value="NADP-dependent oxidoreductase domain"/>
    <property type="match status" value="1"/>
</dbReference>
<dbReference type="Proteomes" id="UP000886812">
    <property type="component" value="Unassembled WGS sequence"/>
</dbReference>
<reference evidence="5" key="2">
    <citation type="journal article" date="2021" name="PeerJ">
        <title>Extensive microbial diversity within the chicken gut microbiome revealed by metagenomics and culture.</title>
        <authorList>
            <person name="Gilroy R."/>
            <person name="Ravi A."/>
            <person name="Getino M."/>
            <person name="Pursley I."/>
            <person name="Horton D.L."/>
            <person name="Alikhan N.F."/>
            <person name="Baker D."/>
            <person name="Gharbi K."/>
            <person name="Hall N."/>
            <person name="Watson M."/>
            <person name="Adriaenssens E.M."/>
            <person name="Foster-Nyarko E."/>
            <person name="Jarju S."/>
            <person name="Secka A."/>
            <person name="Antonio M."/>
            <person name="Oren A."/>
            <person name="Chaudhuri R.R."/>
            <person name="La Ragione R."/>
            <person name="Hildebrand F."/>
            <person name="Pallen M.J."/>
        </authorList>
    </citation>
    <scope>NUCLEOTIDE SEQUENCE</scope>
    <source>
        <strain evidence="5">10669</strain>
    </source>
</reference>
<evidence type="ECO:0000259" key="4">
    <source>
        <dbReference type="Pfam" id="PF00248"/>
    </source>
</evidence>
<organism evidence="5 6">
    <name type="scientific">Candidatus Spyradosoma merdigallinarum</name>
    <dbReference type="NCBI Taxonomy" id="2840950"/>
    <lineage>
        <taxon>Bacteria</taxon>
        <taxon>Pseudomonadati</taxon>
        <taxon>Verrucomicrobiota</taxon>
        <taxon>Opitutia</taxon>
        <taxon>Opitutia incertae sedis</taxon>
        <taxon>Candidatus Spyradosoma</taxon>
    </lineage>
</organism>
<dbReference type="PANTHER" id="PTHR43150">
    <property type="entry name" value="HYPERKINETIC, ISOFORM M"/>
    <property type="match status" value="1"/>
</dbReference>
<dbReference type="InterPro" id="IPR023210">
    <property type="entry name" value="NADP_OxRdtase_dom"/>
</dbReference>
<sequence>MLYAQCGNSGLFLPRISLGLWHNFGGNADFPEAEKILRAAFDCGITHFDLANNYGPPPGSAEENFGKTLRGALAGHRDEIVVSTKAGHRMWNGPYGDGCSRKSIIASCDQSLRRTGLDYFDIFYAHRFDGVTPVEETMSALSDLVRAGKALYVGISKFPPEAAERACAVLRGNGTPCLVFQDRYSLFERSPEARKLALARENGAGFIAFSPLAQGLLTEKYLRGIPAESRAASPDGFLKREQVTDEKVAAARKLSAVARERGQTLAQTAIAWLLCNPHVTSVLIGARTMRQLEENLGALENFSFAPEELAAIEAAL</sequence>
<keyword evidence="3" id="KW-0560">Oxidoreductase</keyword>
<comment type="caution">
    <text evidence="5">The sequence shown here is derived from an EMBL/GenBank/DDBJ whole genome shotgun (WGS) entry which is preliminary data.</text>
</comment>
<protein>
    <submittedName>
        <fullName evidence="5">Aldo/keto reductase</fullName>
    </submittedName>
</protein>
<accession>A0A9D1NL26</accession>
<dbReference type="InterPro" id="IPR036812">
    <property type="entry name" value="NAD(P)_OxRdtase_dom_sf"/>
</dbReference>
<dbReference type="InterPro" id="IPR005399">
    <property type="entry name" value="K_chnl_volt-dep_bsu_KCNAB-rel"/>
</dbReference>
<evidence type="ECO:0000313" key="6">
    <source>
        <dbReference type="Proteomes" id="UP000886812"/>
    </source>
</evidence>